<accession>A0A1D6DX74</accession>
<evidence type="ECO:0000313" key="4">
    <source>
        <dbReference type="EMBL" id="ONM13278.1"/>
    </source>
</evidence>
<organism evidence="4">
    <name type="scientific">Zea mays</name>
    <name type="common">Maize</name>
    <dbReference type="NCBI Taxonomy" id="4577"/>
    <lineage>
        <taxon>Eukaryota</taxon>
        <taxon>Viridiplantae</taxon>
        <taxon>Streptophyta</taxon>
        <taxon>Embryophyta</taxon>
        <taxon>Tracheophyta</taxon>
        <taxon>Spermatophyta</taxon>
        <taxon>Magnoliopsida</taxon>
        <taxon>Liliopsida</taxon>
        <taxon>Poales</taxon>
        <taxon>Poaceae</taxon>
        <taxon>PACMAD clade</taxon>
        <taxon>Panicoideae</taxon>
        <taxon>Andropogonodae</taxon>
        <taxon>Andropogoneae</taxon>
        <taxon>Tripsacinae</taxon>
        <taxon>Zea</taxon>
    </lineage>
</organism>
<feature type="compositionally biased region" description="Low complexity" evidence="2">
    <location>
        <begin position="54"/>
        <end position="64"/>
    </location>
</feature>
<reference evidence="4" key="1">
    <citation type="submission" date="2015-12" db="EMBL/GenBank/DDBJ databases">
        <title>Update maize B73 reference genome by single molecule sequencing technologies.</title>
        <authorList>
            <consortium name="Maize Genome Sequencing Project"/>
            <person name="Ware D."/>
        </authorList>
    </citation>
    <scope>NUCLEOTIDE SEQUENCE [LARGE SCALE GENOMIC DNA]</scope>
    <source>
        <tissue evidence="4">Seedling</tissue>
    </source>
</reference>
<protein>
    <recommendedName>
        <fullName evidence="3">Histidine kinase/HSP90-like ATPase domain-containing protein</fullName>
    </recommendedName>
</protein>
<dbReference type="AlphaFoldDB" id="A0A1D6DX74"/>
<feature type="compositionally biased region" description="Polar residues" evidence="2">
    <location>
        <begin position="65"/>
        <end position="75"/>
    </location>
</feature>
<dbReference type="Gene3D" id="3.30.565.10">
    <property type="entry name" value="Histidine kinase-like ATPase, C-terminal domain"/>
    <property type="match status" value="1"/>
</dbReference>
<dbReference type="InterPro" id="IPR036890">
    <property type="entry name" value="HATPase_C_sf"/>
</dbReference>
<proteinExistence type="predicted"/>
<feature type="region of interest" description="Disordered" evidence="2">
    <location>
        <begin position="1"/>
        <end position="79"/>
    </location>
</feature>
<evidence type="ECO:0000256" key="2">
    <source>
        <dbReference type="SAM" id="MobiDB-lite"/>
    </source>
</evidence>
<dbReference type="EMBL" id="CM007648">
    <property type="protein sequence ID" value="ONM13278.1"/>
    <property type="molecule type" value="Genomic_DNA"/>
</dbReference>
<dbReference type="InterPro" id="IPR003594">
    <property type="entry name" value="HATPase_dom"/>
</dbReference>
<evidence type="ECO:0000259" key="3">
    <source>
        <dbReference type="Pfam" id="PF02518"/>
    </source>
</evidence>
<dbReference type="ExpressionAtlas" id="A0A1D6DX74">
    <property type="expression patterns" value="baseline and differential"/>
</dbReference>
<sequence length="158" mass="16883">MVPRRWGASSHGSSARISPRSRARRSRRPRPTGPSSMACTSASSVPAAPPPARPTGGTRRSTSAQPRCSTPTGEQGFSRDAGLAMEAIHSLSASKSSYPMVKYTDCGVSPQDLHHVFTKFAHRQSGGNRGFNGSGLGLAICKRTHQHLHKILRSHPGF</sequence>
<feature type="compositionally biased region" description="Basic residues" evidence="2">
    <location>
        <begin position="19"/>
        <end position="30"/>
    </location>
</feature>
<dbReference type="Pfam" id="PF02518">
    <property type="entry name" value="HATPase_c"/>
    <property type="match status" value="1"/>
</dbReference>
<dbReference type="SUPFAM" id="SSF55874">
    <property type="entry name" value="ATPase domain of HSP90 chaperone/DNA topoisomerase II/histidine kinase"/>
    <property type="match status" value="1"/>
</dbReference>
<comment type="subunit">
    <text evidence="1">Homodimer.</text>
</comment>
<feature type="compositionally biased region" description="Low complexity" evidence="2">
    <location>
        <begin position="33"/>
        <end position="46"/>
    </location>
</feature>
<evidence type="ECO:0000256" key="1">
    <source>
        <dbReference type="ARBA" id="ARBA00011738"/>
    </source>
</evidence>
<gene>
    <name evidence="4" type="ORF">ZEAMMB73_Zm00001d002164</name>
</gene>
<feature type="domain" description="Histidine kinase/HSP90-like ATPase" evidence="3">
    <location>
        <begin position="102"/>
        <end position="148"/>
    </location>
</feature>
<name>A0A1D6DX74_MAIZE</name>